<sequence length="103" mass="11445">MGLLESVAPLMKENSTIITLAATTTRFMNLFVTDDGRIGRILFPLVAGDVLVVLLGGKVPFVLRPCKEHYLLLGECYVPGIMHGEMMKELDEGKRQLQDFALH</sequence>
<proteinExistence type="predicted"/>
<organism evidence="1 2">
    <name type="scientific">Zalaria obscura</name>
    <dbReference type="NCBI Taxonomy" id="2024903"/>
    <lineage>
        <taxon>Eukaryota</taxon>
        <taxon>Fungi</taxon>
        <taxon>Dikarya</taxon>
        <taxon>Ascomycota</taxon>
        <taxon>Pezizomycotina</taxon>
        <taxon>Dothideomycetes</taxon>
        <taxon>Dothideomycetidae</taxon>
        <taxon>Dothideales</taxon>
        <taxon>Zalariaceae</taxon>
        <taxon>Zalaria</taxon>
    </lineage>
</organism>
<protein>
    <submittedName>
        <fullName evidence="1">Uncharacterized protein</fullName>
    </submittedName>
</protein>
<gene>
    <name evidence="1" type="ORF">M8818_000339</name>
</gene>
<dbReference type="EMBL" id="JAMKPW020000002">
    <property type="protein sequence ID" value="KAK8219924.1"/>
    <property type="molecule type" value="Genomic_DNA"/>
</dbReference>
<name>A0ACC3SMM4_9PEZI</name>
<reference evidence="1" key="1">
    <citation type="submission" date="2024-02" db="EMBL/GenBank/DDBJ databases">
        <title>Metagenome Assembled Genome of Zalaria obscura JY119.</title>
        <authorList>
            <person name="Vighnesh L."/>
            <person name="Jagadeeshwari U."/>
            <person name="Venkata Ramana C."/>
            <person name="Sasikala C."/>
        </authorList>
    </citation>
    <scope>NUCLEOTIDE SEQUENCE</scope>
    <source>
        <strain evidence="1">JY119</strain>
    </source>
</reference>
<evidence type="ECO:0000313" key="1">
    <source>
        <dbReference type="EMBL" id="KAK8219924.1"/>
    </source>
</evidence>
<dbReference type="Proteomes" id="UP001320706">
    <property type="component" value="Unassembled WGS sequence"/>
</dbReference>
<accession>A0ACC3SMM4</accession>
<evidence type="ECO:0000313" key="2">
    <source>
        <dbReference type="Proteomes" id="UP001320706"/>
    </source>
</evidence>
<comment type="caution">
    <text evidence="1">The sequence shown here is derived from an EMBL/GenBank/DDBJ whole genome shotgun (WGS) entry which is preliminary data.</text>
</comment>
<keyword evidence="2" id="KW-1185">Reference proteome</keyword>